<keyword evidence="2" id="KW-0540">Nuclease</keyword>
<dbReference type="Gene3D" id="3.90.320.10">
    <property type="match status" value="1"/>
</dbReference>
<evidence type="ECO:0000313" key="2">
    <source>
        <dbReference type="EMBL" id="AGS82034.1"/>
    </source>
</evidence>
<dbReference type="InterPro" id="IPR011604">
    <property type="entry name" value="PDDEXK-like_dom_sf"/>
</dbReference>
<feature type="domain" description="PD-(D/E)XK endonuclease-like" evidence="1">
    <location>
        <begin position="156"/>
        <end position="267"/>
    </location>
</feature>
<dbReference type="OrthoDB" id="30529at10239"/>
<dbReference type="EMBL" id="KF147891">
    <property type="protein sequence ID" value="AGS82034.1"/>
    <property type="molecule type" value="Genomic_DNA"/>
</dbReference>
<sequence length="349" mass="40159">MFANLKPKKAFDLQPKGTIASMFGRLYQKTMDESVTVSYGRGPEYRPSSFPTCSILTMLRLAKGAHLGYFEGRMSTSGGYFTSVGTAAHENIQYYIGQSGKVWGDWKCKNPTCQKRHDAQDLFDENGVCWRKGKLTRKNTVNNKCPKCSHPMEYVEKCIKYKGLKGHIDAIVKLDGGGWWVADYKTTTKFQINKKGHLPHKAHLKQIPTYCYVLKKKYKMDVKGFSLLYLSRDNPFEFFEYAEHWSPTWDRRIAQVIKDEKKKFRAGVQSFFSRDPKAAIKAKPCSCLAQYEDEINFYDECPLLGICFKPGLDIELKKLLKEIKYTDEARDKLIARMPDEVKPEIIARA</sequence>
<evidence type="ECO:0000313" key="3">
    <source>
        <dbReference type="Proteomes" id="UP000015545"/>
    </source>
</evidence>
<dbReference type="RefSeq" id="YP_008433481.1">
    <property type="nucleotide sequence ID" value="NC_022096.1"/>
</dbReference>
<dbReference type="InterPro" id="IPR038726">
    <property type="entry name" value="PDDEXK_AddAB-type"/>
</dbReference>
<keyword evidence="3" id="KW-1185">Reference proteome</keyword>
<dbReference type="Proteomes" id="UP000015545">
    <property type="component" value="Segment"/>
</dbReference>
<name>S5VMB9_9CAUD</name>
<dbReference type="KEGG" id="vg:16574836"/>
<organism evidence="2 3">
    <name type="scientific">Pseudomonas phage PaBG</name>
    <dbReference type="NCBI Taxonomy" id="1335230"/>
    <lineage>
        <taxon>Viruses</taxon>
        <taxon>Duplodnaviria</taxon>
        <taxon>Heunggongvirae</taxon>
        <taxon>Uroviricota</taxon>
        <taxon>Caudoviricetes</taxon>
        <taxon>Baikalvirus</taxon>
        <taxon>Baikalvirus PaBG</taxon>
    </lineage>
</organism>
<reference evidence="2 3" key="1">
    <citation type="journal article" date="2014" name="Genome Announc.">
        <title>Complete Genome Sequence of the Novel Giant Pseudomonas Phage PaBG.</title>
        <authorList>
            <person name="Sykilinda N.N."/>
            <person name="Bondar A.A."/>
            <person name="Gorshkova A.S."/>
            <person name="Kurochkina L.P."/>
            <person name="Kulikov E.E."/>
            <person name="Shneider M.M."/>
            <person name="Kadykov V.A."/>
            <person name="Solovjeva N.V."/>
            <person name="Kabilov M.R."/>
            <person name="Mesyanzhinov V.V."/>
            <person name="Vlassov V.V."/>
            <person name="Drukker V.V."/>
            <person name="Miroshnikov K.A."/>
        </authorList>
    </citation>
    <scope>NUCLEOTIDE SEQUENCE [LARGE SCALE GENOMIC DNA]</scope>
</reference>
<protein>
    <submittedName>
        <fullName evidence="2">Putative exonuclease</fullName>
    </submittedName>
</protein>
<accession>S5VMB9</accession>
<gene>
    <name evidence="2" type="ORF">PaBG_00150</name>
</gene>
<dbReference type="Pfam" id="PF12705">
    <property type="entry name" value="PDDEXK_1"/>
    <property type="match status" value="1"/>
</dbReference>
<proteinExistence type="predicted"/>
<keyword evidence="2" id="KW-0378">Hydrolase</keyword>
<dbReference type="GO" id="GO:0004527">
    <property type="term" value="F:exonuclease activity"/>
    <property type="evidence" value="ECO:0007669"/>
    <property type="project" value="UniProtKB-KW"/>
</dbReference>
<keyword evidence="2" id="KW-0269">Exonuclease</keyword>
<evidence type="ECO:0000259" key="1">
    <source>
        <dbReference type="Pfam" id="PF12705"/>
    </source>
</evidence>